<evidence type="ECO:0000313" key="3">
    <source>
        <dbReference type="Proteomes" id="UP000193467"/>
    </source>
</evidence>
<dbReference type="SUPFAM" id="SSF57701">
    <property type="entry name" value="Zn2/Cys6 DNA-binding domain"/>
    <property type="match status" value="1"/>
</dbReference>
<evidence type="ECO:0000313" key="2">
    <source>
        <dbReference type="EMBL" id="ORY47577.1"/>
    </source>
</evidence>
<keyword evidence="3" id="KW-1185">Reference proteome</keyword>
<name>A0A1Y2CKU6_9BASI</name>
<dbReference type="PROSITE" id="PS00463">
    <property type="entry name" value="ZN2_CY6_FUNGAL_1"/>
    <property type="match status" value="1"/>
</dbReference>
<dbReference type="InParanoid" id="A0A1Y2CKU6"/>
<dbReference type="Gene3D" id="4.10.240.10">
    <property type="entry name" value="Zn(2)-C6 fungal-type DNA-binding domain"/>
    <property type="match status" value="1"/>
</dbReference>
<dbReference type="InterPro" id="IPR036864">
    <property type="entry name" value="Zn2-C6_fun-type_DNA-bd_sf"/>
</dbReference>
<dbReference type="CDD" id="cd00067">
    <property type="entry name" value="GAL4"/>
    <property type="match status" value="1"/>
</dbReference>
<dbReference type="Proteomes" id="UP000193467">
    <property type="component" value="Unassembled WGS sequence"/>
</dbReference>
<dbReference type="PROSITE" id="PS50048">
    <property type="entry name" value="ZN2_CY6_FUNGAL_2"/>
    <property type="match status" value="1"/>
</dbReference>
<dbReference type="GO" id="GO:0000981">
    <property type="term" value="F:DNA-binding transcription factor activity, RNA polymerase II-specific"/>
    <property type="evidence" value="ECO:0007669"/>
    <property type="project" value="InterPro"/>
</dbReference>
<reference evidence="2 3" key="1">
    <citation type="submission" date="2016-07" db="EMBL/GenBank/DDBJ databases">
        <title>Pervasive Adenine N6-methylation of Active Genes in Fungi.</title>
        <authorList>
            <consortium name="DOE Joint Genome Institute"/>
            <person name="Mondo S.J."/>
            <person name="Dannebaum R.O."/>
            <person name="Kuo R.C."/>
            <person name="Labutti K."/>
            <person name="Haridas S."/>
            <person name="Kuo A."/>
            <person name="Salamov A."/>
            <person name="Ahrendt S.R."/>
            <person name="Lipzen A."/>
            <person name="Sullivan W."/>
            <person name="Andreopoulos W.B."/>
            <person name="Clum A."/>
            <person name="Lindquist E."/>
            <person name="Daum C."/>
            <person name="Ramamoorthy G.K."/>
            <person name="Gryganskyi A."/>
            <person name="Culley D."/>
            <person name="Magnuson J.K."/>
            <person name="James T.Y."/>
            <person name="O'Malley M.A."/>
            <person name="Stajich J.E."/>
            <person name="Spatafora J.W."/>
            <person name="Visel A."/>
            <person name="Grigoriev I.V."/>
        </authorList>
    </citation>
    <scope>NUCLEOTIDE SEQUENCE [LARGE SCALE GENOMIC DNA]</scope>
    <source>
        <strain evidence="2 3">62-1032</strain>
    </source>
</reference>
<protein>
    <recommendedName>
        <fullName evidence="1">Zn(2)-C6 fungal-type domain-containing protein</fullName>
    </recommendedName>
</protein>
<proteinExistence type="predicted"/>
<accession>A0A1Y2CKU6</accession>
<organism evidence="2 3">
    <name type="scientific">Leucosporidium creatinivorum</name>
    <dbReference type="NCBI Taxonomy" id="106004"/>
    <lineage>
        <taxon>Eukaryota</taxon>
        <taxon>Fungi</taxon>
        <taxon>Dikarya</taxon>
        <taxon>Basidiomycota</taxon>
        <taxon>Pucciniomycotina</taxon>
        <taxon>Microbotryomycetes</taxon>
        <taxon>Leucosporidiales</taxon>
        <taxon>Leucosporidium</taxon>
    </lineage>
</organism>
<feature type="domain" description="Zn(2)-C6 fungal-type" evidence="1">
    <location>
        <begin position="5"/>
        <end position="35"/>
    </location>
</feature>
<comment type="caution">
    <text evidence="2">The sequence shown here is derived from an EMBL/GenBank/DDBJ whole genome shotgun (WGS) entry which is preliminary data.</text>
</comment>
<dbReference type="AlphaFoldDB" id="A0A1Y2CKU6"/>
<dbReference type="GO" id="GO:0008270">
    <property type="term" value="F:zinc ion binding"/>
    <property type="evidence" value="ECO:0007669"/>
    <property type="project" value="InterPro"/>
</dbReference>
<evidence type="ECO:0000259" key="1">
    <source>
        <dbReference type="PROSITE" id="PS50048"/>
    </source>
</evidence>
<gene>
    <name evidence="2" type="ORF">BCR35DRAFT_27690</name>
</gene>
<dbReference type="EMBL" id="MCGR01000116">
    <property type="protein sequence ID" value="ORY47577.1"/>
    <property type="molecule type" value="Genomic_DNA"/>
</dbReference>
<dbReference type="InterPro" id="IPR001138">
    <property type="entry name" value="Zn2Cys6_DnaBD"/>
</dbReference>
<sequence length="205" mass="22442">MAPRSCVECRRRRIQCIELTADGCKTCVRRSVSCSGPPKKEDHQKHTRVAKGAKMAEVREAFGTNEAPLQVATVNSPTSRLLTFELQAALHYHLVQSARLVGRQTTPGTRLDPLAYQLAPTNFRRHKIQMALSTYPPTSSTEGSSVASTSAGPLGGSAIQRRAPIFSEHADTTELVHACFSAFGARWSTHSVRLSSLLDRRNARS</sequence>